<dbReference type="SUPFAM" id="SSF56112">
    <property type="entry name" value="Protein kinase-like (PK-like)"/>
    <property type="match status" value="1"/>
</dbReference>
<feature type="domain" description="Aminoglycoside phosphotransferase" evidence="1">
    <location>
        <begin position="5"/>
        <end position="239"/>
    </location>
</feature>
<protein>
    <submittedName>
        <fullName evidence="2">Phosphotransferase</fullName>
    </submittedName>
</protein>
<comment type="caution">
    <text evidence="2">The sequence shown here is derived from an EMBL/GenBank/DDBJ whole genome shotgun (WGS) entry which is preliminary data.</text>
</comment>
<evidence type="ECO:0000313" key="2">
    <source>
        <dbReference type="EMBL" id="MBE7323169.1"/>
    </source>
</evidence>
<dbReference type="Pfam" id="PF01636">
    <property type="entry name" value="APH"/>
    <property type="match status" value="1"/>
</dbReference>
<accession>A0ABR9RNM6</accession>
<name>A0ABR9RNM6_9ACTN</name>
<dbReference type="Gene3D" id="3.90.1200.10">
    <property type="match status" value="1"/>
</dbReference>
<keyword evidence="3" id="KW-1185">Reference proteome</keyword>
<dbReference type="InterPro" id="IPR011009">
    <property type="entry name" value="Kinase-like_dom_sf"/>
</dbReference>
<evidence type="ECO:0000259" key="1">
    <source>
        <dbReference type="Pfam" id="PF01636"/>
    </source>
</evidence>
<dbReference type="InterPro" id="IPR051678">
    <property type="entry name" value="AGP_Transferase"/>
</dbReference>
<organism evidence="2 3">
    <name type="scientific">Nocardioides malaquae</name>
    <dbReference type="NCBI Taxonomy" id="2773426"/>
    <lineage>
        <taxon>Bacteria</taxon>
        <taxon>Bacillati</taxon>
        <taxon>Actinomycetota</taxon>
        <taxon>Actinomycetes</taxon>
        <taxon>Propionibacteriales</taxon>
        <taxon>Nocardioidaceae</taxon>
        <taxon>Nocardioides</taxon>
    </lineage>
</organism>
<dbReference type="PANTHER" id="PTHR21310">
    <property type="entry name" value="AMINOGLYCOSIDE PHOSPHOTRANSFERASE-RELATED-RELATED"/>
    <property type="match status" value="1"/>
</dbReference>
<proteinExistence type="predicted"/>
<gene>
    <name evidence="2" type="ORF">IEQ44_00700</name>
</gene>
<reference evidence="2 3" key="1">
    <citation type="submission" date="2020-10" db="EMBL/GenBank/DDBJ databases">
        <title>Nocardioides sp. isolated from sludge.</title>
        <authorList>
            <person name="Zhang X."/>
        </authorList>
    </citation>
    <scope>NUCLEOTIDE SEQUENCE [LARGE SCALE GENOMIC DNA]</scope>
    <source>
        <strain evidence="2 3">Y6</strain>
    </source>
</reference>
<dbReference type="InterPro" id="IPR002575">
    <property type="entry name" value="Aminoglycoside_PTrfase"/>
</dbReference>
<dbReference type="EMBL" id="JADCSA010000001">
    <property type="protein sequence ID" value="MBE7323169.1"/>
    <property type="molecule type" value="Genomic_DNA"/>
</dbReference>
<dbReference type="RefSeq" id="WP_193636506.1">
    <property type="nucleotide sequence ID" value="NZ_JADCSA010000001.1"/>
</dbReference>
<dbReference type="Proteomes" id="UP000756387">
    <property type="component" value="Unassembled WGS sequence"/>
</dbReference>
<sequence>METLWEPLPGGWSQESFLTGVGDDLSVVRICARPGPRGAAVAQVDASLMHLVRGLVPVPEVLEVRAAVADAPALLVTRYVPGIRGEVVLREGSAEQRRALGLQLGRVAGTLAGLATLRPGHFVDEDLRIGGERGDDLLAHVEERLPLLRGFDRASADRLRALARAAQEVLDEVGRSCVVHGDLHPRNVVLDPDTRDVRAVVDWEHAHSGFPHADLGALLRFDRAPGWVEAVLSGWSAVRGEEPGLALERARTADLVALVDLAARPAGNLVVDLAHCFLGEIVRTGDLHAWP</sequence>
<evidence type="ECO:0000313" key="3">
    <source>
        <dbReference type="Proteomes" id="UP000756387"/>
    </source>
</evidence>